<evidence type="ECO:0000313" key="4">
    <source>
        <dbReference type="Proteomes" id="UP001302812"/>
    </source>
</evidence>
<feature type="region of interest" description="Disordered" evidence="1">
    <location>
        <begin position="417"/>
        <end position="438"/>
    </location>
</feature>
<dbReference type="InterPro" id="IPR006076">
    <property type="entry name" value="FAD-dep_OxRdtase"/>
</dbReference>
<dbReference type="Proteomes" id="UP001302812">
    <property type="component" value="Unassembled WGS sequence"/>
</dbReference>
<dbReference type="InterPro" id="IPR036188">
    <property type="entry name" value="FAD/NAD-bd_sf"/>
</dbReference>
<evidence type="ECO:0000256" key="1">
    <source>
        <dbReference type="SAM" id="MobiDB-lite"/>
    </source>
</evidence>
<gene>
    <name evidence="3" type="ORF">N656DRAFT_800932</name>
</gene>
<keyword evidence="4" id="KW-1185">Reference proteome</keyword>
<dbReference type="Pfam" id="PF01266">
    <property type="entry name" value="DAO"/>
    <property type="match status" value="1"/>
</dbReference>
<dbReference type="RefSeq" id="XP_064666989.1">
    <property type="nucleotide sequence ID" value="XM_064818059.1"/>
</dbReference>
<reference evidence="3" key="1">
    <citation type="journal article" date="2023" name="Mol. Phylogenet. Evol.">
        <title>Genome-scale phylogeny and comparative genomics of the fungal order Sordariales.</title>
        <authorList>
            <person name="Hensen N."/>
            <person name="Bonometti L."/>
            <person name="Westerberg I."/>
            <person name="Brannstrom I.O."/>
            <person name="Guillou S."/>
            <person name="Cros-Aarteil S."/>
            <person name="Calhoun S."/>
            <person name="Haridas S."/>
            <person name="Kuo A."/>
            <person name="Mondo S."/>
            <person name="Pangilinan J."/>
            <person name="Riley R."/>
            <person name="LaButti K."/>
            <person name="Andreopoulos B."/>
            <person name="Lipzen A."/>
            <person name="Chen C."/>
            <person name="Yan M."/>
            <person name="Daum C."/>
            <person name="Ng V."/>
            <person name="Clum A."/>
            <person name="Steindorff A."/>
            <person name="Ohm R.A."/>
            <person name="Martin F."/>
            <person name="Silar P."/>
            <person name="Natvig D.O."/>
            <person name="Lalanne C."/>
            <person name="Gautier V."/>
            <person name="Ament-Velasquez S.L."/>
            <person name="Kruys A."/>
            <person name="Hutchinson M.I."/>
            <person name="Powell A.J."/>
            <person name="Barry K."/>
            <person name="Miller A.N."/>
            <person name="Grigoriev I.V."/>
            <person name="Debuchy R."/>
            <person name="Gladieux P."/>
            <person name="Hiltunen Thoren M."/>
            <person name="Johannesson H."/>
        </authorList>
    </citation>
    <scope>NUCLEOTIDE SEQUENCE</scope>
    <source>
        <strain evidence="3">CBS 508.74</strain>
    </source>
</reference>
<comment type="caution">
    <text evidence="3">The sequence shown here is derived from an EMBL/GenBank/DDBJ whole genome shotgun (WGS) entry which is preliminary data.</text>
</comment>
<name>A0AAN6QFV9_9PEZI</name>
<dbReference type="GeneID" id="89942184"/>
<organism evidence="3 4">
    <name type="scientific">Canariomyces notabilis</name>
    <dbReference type="NCBI Taxonomy" id="2074819"/>
    <lineage>
        <taxon>Eukaryota</taxon>
        <taxon>Fungi</taxon>
        <taxon>Dikarya</taxon>
        <taxon>Ascomycota</taxon>
        <taxon>Pezizomycotina</taxon>
        <taxon>Sordariomycetes</taxon>
        <taxon>Sordariomycetidae</taxon>
        <taxon>Sordariales</taxon>
        <taxon>Chaetomiaceae</taxon>
        <taxon>Canariomyces</taxon>
    </lineage>
</organism>
<protein>
    <submittedName>
        <fullName evidence="3">DAO-domain-containing protein</fullName>
    </submittedName>
</protein>
<proteinExistence type="predicted"/>
<dbReference type="SUPFAM" id="SSF51905">
    <property type="entry name" value="FAD/NAD(P)-binding domain"/>
    <property type="match status" value="1"/>
</dbReference>
<sequence>MVIRKIADSPSPTPPTETPGHEPPQVQSTQRAGLPSDNPTASYWLRDPSPVLLGHRSTPELPAAADVVIVGSGITGAFAARYLKEYHGRAKHDSSVVMLEAREACSGATGRNGGHCQPLVYGSAPAVAAFELEVFNFLERLVREEGVECDWVSLTGVHAFLSEDMFELAAAAAEQLKRSHPELGAQLEVVRSSDDDTSSSSKLASLRVPSACGAIIQKKAASLWPYKLVASVLESLLARFPAPSFNLQTNTPATSLSRSETGSGWVVATPRGSITARQVLLATNGYTSHLLPAFADLIVPVRGQIGALIPPTSSSGTPPVKLTHSYVFAAEPDPNPNPGHGAQHSLTAAATSAAAVAPRDDYLVQRPLLPSGGGEFIYGGGRRFARNLGVGQWRDDEIEEDVARYLRANLAPPLDLASSSSPSLVGGTKEEEEGVEGKHELKASFQWTGVMGYSRDAHAWVGPVPETLGGGGPRGGLYVCAGYTGHGMPAAALSAREVARLMVESATMAEGCGVDEEEEEEEGKKGGVRLPEEFKLTEQRVARAKALPELTQGWEATNFAALISGVVP</sequence>
<dbReference type="GO" id="GO:0005737">
    <property type="term" value="C:cytoplasm"/>
    <property type="evidence" value="ECO:0007669"/>
    <property type="project" value="TreeGrafter"/>
</dbReference>
<dbReference type="EMBL" id="MU853356">
    <property type="protein sequence ID" value="KAK4109419.1"/>
    <property type="molecule type" value="Genomic_DNA"/>
</dbReference>
<accession>A0AAN6QFV9</accession>
<evidence type="ECO:0000313" key="3">
    <source>
        <dbReference type="EMBL" id="KAK4109419.1"/>
    </source>
</evidence>
<feature type="region of interest" description="Disordered" evidence="1">
    <location>
        <begin position="1"/>
        <end position="41"/>
    </location>
</feature>
<dbReference type="Gene3D" id="3.30.9.10">
    <property type="entry name" value="D-Amino Acid Oxidase, subunit A, domain 2"/>
    <property type="match status" value="1"/>
</dbReference>
<dbReference type="PANTHER" id="PTHR13847">
    <property type="entry name" value="SARCOSINE DEHYDROGENASE-RELATED"/>
    <property type="match status" value="1"/>
</dbReference>
<feature type="domain" description="FAD dependent oxidoreductase" evidence="2">
    <location>
        <begin position="66"/>
        <end position="501"/>
    </location>
</feature>
<feature type="compositionally biased region" description="Low complexity" evidence="1">
    <location>
        <begin position="417"/>
        <end position="427"/>
    </location>
</feature>
<reference evidence="3" key="2">
    <citation type="submission" date="2023-05" db="EMBL/GenBank/DDBJ databases">
        <authorList>
            <consortium name="Lawrence Berkeley National Laboratory"/>
            <person name="Steindorff A."/>
            <person name="Hensen N."/>
            <person name="Bonometti L."/>
            <person name="Westerberg I."/>
            <person name="Brannstrom I.O."/>
            <person name="Guillou S."/>
            <person name="Cros-Aarteil S."/>
            <person name="Calhoun S."/>
            <person name="Haridas S."/>
            <person name="Kuo A."/>
            <person name="Mondo S."/>
            <person name="Pangilinan J."/>
            <person name="Riley R."/>
            <person name="Labutti K."/>
            <person name="Andreopoulos B."/>
            <person name="Lipzen A."/>
            <person name="Chen C."/>
            <person name="Yanf M."/>
            <person name="Daum C."/>
            <person name="Ng V."/>
            <person name="Clum A."/>
            <person name="Ohm R."/>
            <person name="Martin F."/>
            <person name="Silar P."/>
            <person name="Natvig D."/>
            <person name="Lalanne C."/>
            <person name="Gautier V."/>
            <person name="Ament-Velasquez S.L."/>
            <person name="Kruys A."/>
            <person name="Hutchinson M.I."/>
            <person name="Powell A.J."/>
            <person name="Barry K."/>
            <person name="Miller A.N."/>
            <person name="Grigoriev I.V."/>
            <person name="Debuchy R."/>
            <person name="Gladieux P."/>
            <person name="Thoren M.H."/>
            <person name="Johannesson H."/>
        </authorList>
    </citation>
    <scope>NUCLEOTIDE SEQUENCE</scope>
    <source>
        <strain evidence="3">CBS 508.74</strain>
    </source>
</reference>
<dbReference type="Gene3D" id="3.50.50.60">
    <property type="entry name" value="FAD/NAD(P)-binding domain"/>
    <property type="match status" value="1"/>
</dbReference>
<evidence type="ECO:0000259" key="2">
    <source>
        <dbReference type="Pfam" id="PF01266"/>
    </source>
</evidence>
<dbReference type="PANTHER" id="PTHR13847:SF129">
    <property type="entry name" value="FAD DEPENDENT OXIDOREDUCTASE"/>
    <property type="match status" value="1"/>
</dbReference>
<dbReference type="AlphaFoldDB" id="A0AAN6QFV9"/>
<feature type="compositionally biased region" description="Polar residues" evidence="1">
    <location>
        <begin position="25"/>
        <end position="41"/>
    </location>
</feature>